<dbReference type="RefSeq" id="XP_014496260.1">
    <property type="nucleotide sequence ID" value="XM_014640774.2"/>
</dbReference>
<dbReference type="GO" id="GO:0009507">
    <property type="term" value="C:chloroplast"/>
    <property type="evidence" value="ECO:0007669"/>
    <property type="project" value="UniProtKB-SubCell"/>
</dbReference>
<evidence type="ECO:0000256" key="7">
    <source>
        <dbReference type="ARBA" id="ARBA00022963"/>
    </source>
</evidence>
<accession>A0A1S3TR59</accession>
<feature type="domain" description="Fungal lipase-type" evidence="9">
    <location>
        <begin position="199"/>
        <end position="356"/>
    </location>
</feature>
<evidence type="ECO:0000256" key="8">
    <source>
        <dbReference type="ARBA" id="ARBA00023098"/>
    </source>
</evidence>
<evidence type="ECO:0000313" key="10">
    <source>
        <dbReference type="Proteomes" id="UP000087766"/>
    </source>
</evidence>
<evidence type="ECO:0000256" key="1">
    <source>
        <dbReference type="ARBA" id="ARBA00004229"/>
    </source>
</evidence>
<dbReference type="Gene3D" id="3.40.50.1820">
    <property type="entry name" value="alpha/beta hydrolase"/>
    <property type="match status" value="1"/>
</dbReference>
<dbReference type="InterPro" id="IPR002921">
    <property type="entry name" value="Fungal_lipase-type"/>
</dbReference>
<dbReference type="OrthoDB" id="438440at2759"/>
<dbReference type="Pfam" id="PF01764">
    <property type="entry name" value="Lipase_3"/>
    <property type="match status" value="1"/>
</dbReference>
<keyword evidence="10" id="KW-1185">Reference proteome</keyword>
<evidence type="ECO:0000259" key="9">
    <source>
        <dbReference type="Pfam" id="PF01764"/>
    </source>
</evidence>
<evidence type="ECO:0000256" key="5">
    <source>
        <dbReference type="ARBA" id="ARBA00022801"/>
    </source>
</evidence>
<organism evidence="10 11">
    <name type="scientific">Vigna radiata var. radiata</name>
    <name type="common">Mung bean</name>
    <name type="synonym">Phaseolus aureus</name>
    <dbReference type="NCBI Taxonomy" id="3916"/>
    <lineage>
        <taxon>Eukaryota</taxon>
        <taxon>Viridiplantae</taxon>
        <taxon>Streptophyta</taxon>
        <taxon>Embryophyta</taxon>
        <taxon>Tracheophyta</taxon>
        <taxon>Spermatophyta</taxon>
        <taxon>Magnoliopsida</taxon>
        <taxon>eudicotyledons</taxon>
        <taxon>Gunneridae</taxon>
        <taxon>Pentapetalae</taxon>
        <taxon>rosids</taxon>
        <taxon>fabids</taxon>
        <taxon>Fabales</taxon>
        <taxon>Fabaceae</taxon>
        <taxon>Papilionoideae</taxon>
        <taxon>50 kb inversion clade</taxon>
        <taxon>NPAAA clade</taxon>
        <taxon>indigoferoid/millettioid clade</taxon>
        <taxon>Phaseoleae</taxon>
        <taxon>Vigna</taxon>
    </lineage>
</organism>
<protein>
    <submittedName>
        <fullName evidence="11">Phospholipase A1-Igamma2, chloroplastic</fullName>
    </submittedName>
</protein>
<keyword evidence="6" id="KW-0809">Transit peptide</keyword>
<dbReference type="PANTHER" id="PTHR31403">
    <property type="entry name" value="PHOSPHOLIPASE A1-IBETA2, CHLOROPLASTIC"/>
    <property type="match status" value="1"/>
</dbReference>
<gene>
    <name evidence="11" type="primary">LOC106757918</name>
</gene>
<dbReference type="PANTHER" id="PTHR31403:SF51">
    <property type="entry name" value="PHOSPHOLIPASE A1-IGAMMA2, CHLOROPLASTIC"/>
    <property type="match status" value="1"/>
</dbReference>
<reference evidence="11" key="2">
    <citation type="submission" date="2025-08" db="UniProtKB">
        <authorList>
            <consortium name="RefSeq"/>
        </authorList>
    </citation>
    <scope>IDENTIFICATION</scope>
    <source>
        <tissue evidence="11">Leaf</tissue>
    </source>
</reference>
<comment type="subcellular location">
    <subcellularLocation>
        <location evidence="1">Plastid</location>
        <location evidence="1">Chloroplast</location>
    </subcellularLocation>
</comment>
<name>A0A1S3TR59_VIGRR</name>
<sequence length="501" mass="56919">MASSMATMFVPFPQTQKSQARSFLSQPPNTVKKLKPKHTKALKTYATSVTCNATLSSTVETIEGGKKQKEVAEVWRKIHGEDNWAGLLDPLDPLLRTELIRYGEMAQACYDAFDYDPYSKYCGSCRFSIPEFFQSLDMPNVGYNVTRYLYATANINLPNFFKKSRWPDTRWSQHANWSGFIAVSDDATSKRLGRRDITIAWRGTVTNVEWVADLTNFLRPIAPHIRSPDEGIKVEAGFLDLYTDKEQECGYCKYSAREQVLGEVKRLMAIYSDEEVSITITGHSLGSAMAILSGFDIVENGASVGKSGRKTHVSVFSFSGPRVGNAKFKERLEGELGVKVLRVHNKHDLVPQSPGLLFNEGLPPWLVKLLDWLPWCYLHVGQELELDHKQSPFLNPNGDAACAHNLEAHLHLLDGYHRKYDPFKRTSERDIALVNKACDFLKDEYTVPPNWRQDLNKNMMKTENGRWMFTDRQVSQDPHHQDIDPHLQELGLLSSDRSINK</sequence>
<dbReference type="GeneID" id="106757918"/>
<evidence type="ECO:0000256" key="4">
    <source>
        <dbReference type="ARBA" id="ARBA00022640"/>
    </source>
</evidence>
<keyword evidence="8" id="KW-0443">Lipid metabolism</keyword>
<proteinExistence type="inferred from homology"/>
<dbReference type="SUPFAM" id="SSF53474">
    <property type="entry name" value="alpha/beta-Hydrolases"/>
    <property type="match status" value="1"/>
</dbReference>
<dbReference type="Proteomes" id="UP000087766">
    <property type="component" value="Chromosome 3"/>
</dbReference>
<evidence type="ECO:0000313" key="11">
    <source>
        <dbReference type="RefSeq" id="XP_014496260.1"/>
    </source>
</evidence>
<keyword evidence="5" id="KW-0378">Hydrolase</keyword>
<evidence type="ECO:0000256" key="2">
    <source>
        <dbReference type="ARBA" id="ARBA00010701"/>
    </source>
</evidence>
<keyword evidence="4" id="KW-0934">Plastid</keyword>
<dbReference type="CDD" id="cd00519">
    <property type="entry name" value="Lipase_3"/>
    <property type="match status" value="1"/>
</dbReference>
<reference evidence="10" key="1">
    <citation type="journal article" date="2014" name="Nat. Commun.">
        <title>Genome sequence of mungbean and insights into evolution within Vigna species.</title>
        <authorList>
            <person name="Kang Y.J."/>
            <person name="Kim S.K."/>
            <person name="Kim M.Y."/>
            <person name="Lestari P."/>
            <person name="Kim K.H."/>
            <person name="Ha B.K."/>
            <person name="Jun T.H."/>
            <person name="Hwang W.J."/>
            <person name="Lee T."/>
            <person name="Lee J."/>
            <person name="Shim S."/>
            <person name="Yoon M.Y."/>
            <person name="Jang Y.E."/>
            <person name="Han K.S."/>
            <person name="Taeprayoon P."/>
            <person name="Yoon N."/>
            <person name="Somta P."/>
            <person name="Tanya P."/>
            <person name="Kim K.S."/>
            <person name="Gwag J.G."/>
            <person name="Moon J.K."/>
            <person name="Lee Y.H."/>
            <person name="Park B.S."/>
            <person name="Bombarely A."/>
            <person name="Doyle J.J."/>
            <person name="Jackson S.A."/>
            <person name="Schafleitner R."/>
            <person name="Srinives P."/>
            <person name="Varshney R.K."/>
            <person name="Lee S.H."/>
        </authorList>
    </citation>
    <scope>NUCLEOTIDE SEQUENCE [LARGE SCALE GENOMIC DNA]</scope>
    <source>
        <strain evidence="10">cv. VC1973A</strain>
    </source>
</reference>
<dbReference type="GO" id="GO:0047714">
    <property type="term" value="F:galactolipase activity"/>
    <property type="evidence" value="ECO:0007669"/>
    <property type="project" value="UniProtKB-ARBA"/>
</dbReference>
<evidence type="ECO:0000256" key="3">
    <source>
        <dbReference type="ARBA" id="ARBA00022528"/>
    </source>
</evidence>
<dbReference type="GO" id="GO:0016042">
    <property type="term" value="P:lipid catabolic process"/>
    <property type="evidence" value="ECO:0007669"/>
    <property type="project" value="UniProtKB-KW"/>
</dbReference>
<dbReference type="AlphaFoldDB" id="A0A1S3TR59"/>
<keyword evidence="7" id="KW-0442">Lipid degradation</keyword>
<keyword evidence="3" id="KW-0150">Chloroplast</keyword>
<comment type="similarity">
    <text evidence="2">Belongs to the AB hydrolase superfamily. Lipase family.</text>
</comment>
<dbReference type="InterPro" id="IPR029058">
    <property type="entry name" value="AB_hydrolase_fold"/>
</dbReference>
<dbReference type="KEGG" id="vra:106757918"/>
<evidence type="ECO:0000256" key="6">
    <source>
        <dbReference type="ARBA" id="ARBA00022946"/>
    </source>
</evidence>
<dbReference type="GO" id="GO:0008970">
    <property type="term" value="F:phospholipase A1 activity"/>
    <property type="evidence" value="ECO:0007669"/>
    <property type="project" value="UniProtKB-ARBA"/>
</dbReference>
<dbReference type="FunFam" id="3.40.50.1820:FF:000065">
    <property type="entry name" value="Phospholipase A1-II 3"/>
    <property type="match status" value="1"/>
</dbReference>